<feature type="region of interest" description="Disordered" evidence="1">
    <location>
        <begin position="516"/>
        <end position="552"/>
    </location>
</feature>
<comment type="caution">
    <text evidence="3">The sequence shown here is derived from an EMBL/GenBank/DDBJ whole genome shotgun (WGS) entry which is preliminary data.</text>
</comment>
<feature type="compositionally biased region" description="Low complexity" evidence="1">
    <location>
        <begin position="240"/>
        <end position="249"/>
    </location>
</feature>
<sequence length="1266" mass="138695">MEIKNPWEGFGGDFTVDSFEEPQDLFNNIKVHDFPFLKCHFPFVDYLVRCKICNVILLPETVYSHYENRHGESASADPEVASGLLPYQAIAWYQNQFDENFKREKGSNSKRSRPPAKRSKRATCIGDHDLGHSEVISETDSLSSVNDESSKRTSNNASEEENERLREPVLLKLAKTENPSTRLDSCKVVLPRAEDISQGLRSERSIWSVVYSKSQAAENFSLSAGKDTQSAMKMHRYNGSSTDSCCSRSRSNEPEEPGAVVTNRPFSYPPTPCLSPHLPSPAASVLSDDLVATNSNYVPPEKIMRLSSKSSLHSSSSSETIGHVQRQEQSTTGASQKMVSRVIVPDIPNASDQRSVKTVCIPRHRHHVQMTASRKSTSGPSTVIRGADEFDVEVDPYLGDIDHPFNGPLATQLEMNQLQFRGTNSKNQSTDLKANDLFGRNGFRTMFRDSRGTVSNTIRNAQPSGCRDEANCGYITHFPTRQVTGQPFDHPYLSHAVPARRQPNIYSGWSDMQRSYEQSRAQSSRPLRQTPSMLCDRSVTGPGELSSALTSTQNRSRLVGAVDQLVDDGDDSFDPLTQCGCVELGDFKCRNSLLCTVHTMDEKRRVPRQRDLRHLMREARQRQQLNRHATGAVGRRTLPNSCTVAEVSQPVIDLTEDSDLLCCSADGVSDIGNRSCQMRLLSNQPLPNSQVTYRSASDISALHGTGNNVRKQKVLSATVLGPQTIGLASLSNRFVRRIGAREGSATLCSDVAFIDGFSPVGGPFHSIGSQTGFDSSNLDHSYAFELDTSPSDGAAIENRAMLSDDQISSRLITVPAGQTSCTPSGITLARFRRQQQLRRVQNSSVQSVRQWATQLNSSPGDIQLPSCSNVLNDPRVGATDDEDNEVSQANHRELLSKSPQLIDNRNSFPDPTFHGQIISVSAPMVISPSLSQLSYTNCSLPEPQTAQPVSVINQPIMVGRFARSIYGGTQVVREPQGRVIVDDMREKSITGRSRKTARSTLRHAAPVFPSPTFSGLLSSRYQQCTFQPQPNTSVINSARRQPSVSVLGSRPTIVQRPLINVNSEIFPGVIPPVSALSMNESIGVVGCPAISGHATQTPPLLTTNNSYAAPDLSGSSPYSMNVGETTMESDSIDLDYCIQASGTSFVPSTSQIQQCSRPQMQSAPDSNPHSASSFSFVNQDPYPPTGSRFARAIPNPQLQGESGQILCRNRYFVIRPSSLKRSPSLVVRAKRPDTFSTFPTAGDSSSTSAPPIVTPAPQRPTRESTQ</sequence>
<feature type="compositionally biased region" description="Low complexity" evidence="1">
    <location>
        <begin position="308"/>
        <end position="318"/>
    </location>
</feature>
<dbReference type="InterPro" id="IPR013243">
    <property type="entry name" value="SCA7_dom"/>
</dbReference>
<organism evidence="3 4">
    <name type="scientific">Calicophoron daubneyi</name>
    <name type="common">Rumen fluke</name>
    <name type="synonym">Paramphistomum daubneyi</name>
    <dbReference type="NCBI Taxonomy" id="300641"/>
    <lineage>
        <taxon>Eukaryota</taxon>
        <taxon>Metazoa</taxon>
        <taxon>Spiralia</taxon>
        <taxon>Lophotrochozoa</taxon>
        <taxon>Platyhelminthes</taxon>
        <taxon>Trematoda</taxon>
        <taxon>Digenea</taxon>
        <taxon>Plagiorchiida</taxon>
        <taxon>Pronocephalata</taxon>
        <taxon>Paramphistomoidea</taxon>
        <taxon>Paramphistomidae</taxon>
        <taxon>Calicophoron</taxon>
    </lineage>
</organism>
<protein>
    <recommendedName>
        <fullName evidence="2">SCA7 domain-containing protein</fullName>
    </recommendedName>
</protein>
<feature type="compositionally biased region" description="Polar residues" evidence="1">
    <location>
        <begin position="1149"/>
        <end position="1178"/>
    </location>
</feature>
<feature type="compositionally biased region" description="Polar residues" evidence="1">
    <location>
        <begin position="136"/>
        <end position="157"/>
    </location>
</feature>
<feature type="region of interest" description="Disordered" evidence="1">
    <location>
        <begin position="238"/>
        <end position="260"/>
    </location>
</feature>
<feature type="region of interest" description="Disordered" evidence="1">
    <location>
        <begin position="136"/>
        <end position="168"/>
    </location>
</feature>
<feature type="compositionally biased region" description="Polar residues" evidence="1">
    <location>
        <begin position="1234"/>
        <end position="1249"/>
    </location>
</feature>
<evidence type="ECO:0000259" key="2">
    <source>
        <dbReference type="PROSITE" id="PS51505"/>
    </source>
</evidence>
<proteinExistence type="predicted"/>
<name>A0AAV2T520_CALDB</name>
<dbReference type="PROSITE" id="PS51505">
    <property type="entry name" value="SCA7"/>
    <property type="match status" value="1"/>
</dbReference>
<gene>
    <name evidence="3" type="ORF">CDAUBV1_LOCUS3695</name>
</gene>
<dbReference type="AlphaFoldDB" id="A0AAV2T520"/>
<reference evidence="3" key="1">
    <citation type="submission" date="2024-06" db="EMBL/GenBank/DDBJ databases">
        <authorList>
            <person name="Liu X."/>
            <person name="Lenzi L."/>
            <person name="Haldenby T S."/>
            <person name="Uol C."/>
        </authorList>
    </citation>
    <scope>NUCLEOTIDE SEQUENCE</scope>
</reference>
<evidence type="ECO:0000313" key="4">
    <source>
        <dbReference type="Proteomes" id="UP001497525"/>
    </source>
</evidence>
<feature type="region of interest" description="Disordered" evidence="1">
    <location>
        <begin position="308"/>
        <end position="337"/>
    </location>
</feature>
<feature type="region of interest" description="Disordered" evidence="1">
    <location>
        <begin position="1231"/>
        <end position="1266"/>
    </location>
</feature>
<feature type="compositionally biased region" description="Basic residues" evidence="1">
    <location>
        <begin position="108"/>
        <end position="121"/>
    </location>
</feature>
<accession>A0AAV2T520</accession>
<feature type="domain" description="SCA7" evidence="2">
    <location>
        <begin position="566"/>
        <end position="632"/>
    </location>
</feature>
<feature type="region of interest" description="Disordered" evidence="1">
    <location>
        <begin position="1149"/>
        <end position="1188"/>
    </location>
</feature>
<feature type="compositionally biased region" description="Polar residues" evidence="1">
    <location>
        <begin position="327"/>
        <end position="337"/>
    </location>
</feature>
<evidence type="ECO:0000313" key="3">
    <source>
        <dbReference type="EMBL" id="CAL5131267.1"/>
    </source>
</evidence>
<feature type="region of interest" description="Disordered" evidence="1">
    <location>
        <begin position="103"/>
        <end position="124"/>
    </location>
</feature>
<dbReference type="EMBL" id="CAXLJL010000088">
    <property type="protein sequence ID" value="CAL5131267.1"/>
    <property type="molecule type" value="Genomic_DNA"/>
</dbReference>
<evidence type="ECO:0000256" key="1">
    <source>
        <dbReference type="SAM" id="MobiDB-lite"/>
    </source>
</evidence>
<feature type="compositionally biased region" description="Polar residues" evidence="1">
    <location>
        <begin position="516"/>
        <end position="532"/>
    </location>
</feature>
<dbReference type="Proteomes" id="UP001497525">
    <property type="component" value="Unassembled WGS sequence"/>
</dbReference>
<dbReference type="Pfam" id="PF08313">
    <property type="entry name" value="SCA7"/>
    <property type="match status" value="1"/>
</dbReference>